<feature type="domain" description="TF-B3" evidence="6">
    <location>
        <begin position="6"/>
        <end position="103"/>
    </location>
</feature>
<dbReference type="AlphaFoldDB" id="A0A484MU49"/>
<evidence type="ECO:0000256" key="5">
    <source>
        <dbReference type="ARBA" id="ARBA00023242"/>
    </source>
</evidence>
<dbReference type="PROSITE" id="PS50863">
    <property type="entry name" value="B3"/>
    <property type="match status" value="2"/>
</dbReference>
<comment type="subcellular location">
    <subcellularLocation>
        <location evidence="1">Nucleus</location>
    </subcellularLocation>
</comment>
<organism evidence="7 8">
    <name type="scientific">Cuscuta campestris</name>
    <dbReference type="NCBI Taxonomy" id="132261"/>
    <lineage>
        <taxon>Eukaryota</taxon>
        <taxon>Viridiplantae</taxon>
        <taxon>Streptophyta</taxon>
        <taxon>Embryophyta</taxon>
        <taxon>Tracheophyta</taxon>
        <taxon>Spermatophyta</taxon>
        <taxon>Magnoliopsida</taxon>
        <taxon>eudicotyledons</taxon>
        <taxon>Gunneridae</taxon>
        <taxon>Pentapetalae</taxon>
        <taxon>asterids</taxon>
        <taxon>lamiids</taxon>
        <taxon>Solanales</taxon>
        <taxon>Convolvulaceae</taxon>
        <taxon>Cuscuteae</taxon>
        <taxon>Cuscuta</taxon>
        <taxon>Cuscuta subgen. Grammica</taxon>
        <taxon>Cuscuta sect. Cleistogrammica</taxon>
    </lineage>
</organism>
<dbReference type="CDD" id="cd10017">
    <property type="entry name" value="B3_DNA"/>
    <property type="match status" value="2"/>
</dbReference>
<feature type="domain" description="TF-B3" evidence="6">
    <location>
        <begin position="143"/>
        <end position="243"/>
    </location>
</feature>
<gene>
    <name evidence="7" type="ORF">CCAM_LOCUS33815</name>
</gene>
<dbReference type="GO" id="GO:0005634">
    <property type="term" value="C:nucleus"/>
    <property type="evidence" value="ECO:0007669"/>
    <property type="project" value="UniProtKB-SubCell"/>
</dbReference>
<dbReference type="SMART" id="SM01019">
    <property type="entry name" value="B3"/>
    <property type="match status" value="2"/>
</dbReference>
<keyword evidence="4" id="KW-0804">Transcription</keyword>
<dbReference type="Gene3D" id="2.40.330.10">
    <property type="entry name" value="DNA-binding pseudobarrel domain"/>
    <property type="match status" value="2"/>
</dbReference>
<evidence type="ECO:0000256" key="3">
    <source>
        <dbReference type="ARBA" id="ARBA00023125"/>
    </source>
</evidence>
<evidence type="ECO:0000256" key="4">
    <source>
        <dbReference type="ARBA" id="ARBA00023163"/>
    </source>
</evidence>
<dbReference type="InterPro" id="IPR015300">
    <property type="entry name" value="DNA-bd_pseudobarrel_sf"/>
</dbReference>
<evidence type="ECO:0000256" key="2">
    <source>
        <dbReference type="ARBA" id="ARBA00023015"/>
    </source>
</evidence>
<evidence type="ECO:0000313" key="8">
    <source>
        <dbReference type="Proteomes" id="UP000595140"/>
    </source>
</evidence>
<dbReference type="GO" id="GO:0003677">
    <property type="term" value="F:DNA binding"/>
    <property type="evidence" value="ECO:0007669"/>
    <property type="project" value="UniProtKB-KW"/>
</dbReference>
<keyword evidence="5" id="KW-0539">Nucleus</keyword>
<dbReference type="OrthoDB" id="1266513at2759"/>
<reference evidence="7 8" key="1">
    <citation type="submission" date="2018-04" db="EMBL/GenBank/DDBJ databases">
        <authorList>
            <person name="Vogel A."/>
        </authorList>
    </citation>
    <scope>NUCLEOTIDE SEQUENCE [LARGE SCALE GENOMIC DNA]</scope>
</reference>
<evidence type="ECO:0000259" key="6">
    <source>
        <dbReference type="PROSITE" id="PS50863"/>
    </source>
</evidence>
<dbReference type="SUPFAM" id="SSF101936">
    <property type="entry name" value="DNA-binding pseudobarrel domain"/>
    <property type="match status" value="2"/>
</dbReference>
<keyword evidence="3" id="KW-0238">DNA-binding</keyword>
<keyword evidence="8" id="KW-1185">Reference proteome</keyword>
<sequence length="244" mass="27635">MGQSKPTFFKVLSQADFASHLRLPPLFIYKFGKLLPESPTLRVGCGGSEGEWRVKVDEVAAEGRCFTDGWPEFVTDLGLGRHDFLVFWLESQSKFLVEVYNEDGTAKILDHLPTLGKVSQKKKDACEFDMVPSSSSAVIQRKTLSFSVKIKHANNHKVHIPANFMRWTRIESKCGVVKDTAGREWPMMIRGETSNWFGTGWGAFKTQNNLHLGDTCTFTYNFNENELNSSHGWVLGFAVKKQRH</sequence>
<dbReference type="InterPro" id="IPR050655">
    <property type="entry name" value="Plant_B3_domain"/>
</dbReference>
<evidence type="ECO:0000313" key="7">
    <source>
        <dbReference type="EMBL" id="VFQ92039.1"/>
    </source>
</evidence>
<accession>A0A484MU49</accession>
<dbReference type="PANTHER" id="PTHR31920:SF101">
    <property type="entry name" value="DNA-BINDING PSEUDOBARREL DOMAIN-CONTAINING PROTEIN-RELATED"/>
    <property type="match status" value="1"/>
</dbReference>
<name>A0A484MU49_9ASTE</name>
<dbReference type="EMBL" id="OOIL02004480">
    <property type="protein sequence ID" value="VFQ92039.1"/>
    <property type="molecule type" value="Genomic_DNA"/>
</dbReference>
<dbReference type="Proteomes" id="UP000595140">
    <property type="component" value="Unassembled WGS sequence"/>
</dbReference>
<protein>
    <recommendedName>
        <fullName evidence="6">TF-B3 domain-containing protein</fullName>
    </recommendedName>
</protein>
<proteinExistence type="predicted"/>
<dbReference type="Pfam" id="PF02362">
    <property type="entry name" value="B3"/>
    <property type="match status" value="2"/>
</dbReference>
<dbReference type="InterPro" id="IPR003340">
    <property type="entry name" value="B3_DNA-bd"/>
</dbReference>
<evidence type="ECO:0000256" key="1">
    <source>
        <dbReference type="ARBA" id="ARBA00004123"/>
    </source>
</evidence>
<dbReference type="PANTHER" id="PTHR31920">
    <property type="entry name" value="B3 DOMAIN-CONTAINING"/>
    <property type="match status" value="1"/>
</dbReference>
<keyword evidence="2" id="KW-0805">Transcription regulation</keyword>